<keyword evidence="5 7" id="KW-0411">Iron-sulfur</keyword>
<dbReference type="InterPro" id="IPR036249">
    <property type="entry name" value="Thioredoxin-like_sf"/>
</dbReference>
<name>A0A7C4W294_9BACT</name>
<comment type="cofactor">
    <cofactor evidence="6">
        <name>[2Fe-2S] cluster</name>
        <dbReference type="ChEBI" id="CHEBI:190135"/>
    </cofactor>
</comment>
<evidence type="ECO:0000256" key="1">
    <source>
        <dbReference type="ARBA" id="ARBA00010643"/>
    </source>
</evidence>
<accession>A0A7C4W294</accession>
<keyword evidence="2 7" id="KW-0001">2Fe-2S</keyword>
<dbReference type="PROSITE" id="PS01099">
    <property type="entry name" value="COMPLEX1_24K"/>
    <property type="match status" value="1"/>
</dbReference>
<sequence>MDSTRTVLSFQHPDVTPEMLQSIDRIIAENRDKSGSVIAVLRECQHVVGYLPVELIDYISAGLNLPKSHVYGVASFYALFSMKPKGRHMIKICLGTACYVKGIKEVLSRIKNTYRLSEGGTCEDRRFSLEAVRCLGACGLAPVMVVNKDTHGAISADKVIDILDSYA</sequence>
<comment type="caution">
    <text evidence="8">The sequence shown here is derived from an EMBL/GenBank/DDBJ whole genome shotgun (WGS) entry which is preliminary data.</text>
</comment>
<dbReference type="Gene3D" id="1.10.10.1590">
    <property type="entry name" value="NADH-quinone oxidoreductase subunit E"/>
    <property type="match status" value="1"/>
</dbReference>
<protein>
    <submittedName>
        <fullName evidence="8">NAD(P)H-dependent oxidoreductase subunit E</fullName>
    </submittedName>
</protein>
<dbReference type="EMBL" id="DSUH01000378">
    <property type="protein sequence ID" value="HGU34438.1"/>
    <property type="molecule type" value="Genomic_DNA"/>
</dbReference>
<evidence type="ECO:0000256" key="2">
    <source>
        <dbReference type="ARBA" id="ARBA00022714"/>
    </source>
</evidence>
<dbReference type="GO" id="GO:0051537">
    <property type="term" value="F:2 iron, 2 sulfur cluster binding"/>
    <property type="evidence" value="ECO:0007669"/>
    <property type="project" value="UniProtKB-KW"/>
</dbReference>
<dbReference type="PANTHER" id="PTHR43342">
    <property type="entry name" value="NADH-QUINONE OXIDOREDUCTASE, E SUBUNIT"/>
    <property type="match status" value="1"/>
</dbReference>
<keyword evidence="4 7" id="KW-0408">Iron</keyword>
<dbReference type="PANTHER" id="PTHR43342:SF1">
    <property type="entry name" value="BIFURCATING [FEFE] HYDROGENASE GAMMA SUBUNIT"/>
    <property type="match status" value="1"/>
</dbReference>
<feature type="binding site" evidence="7">
    <location>
        <position position="138"/>
    </location>
    <ligand>
        <name>[2Fe-2S] cluster</name>
        <dbReference type="ChEBI" id="CHEBI:190135"/>
    </ligand>
</feature>
<evidence type="ECO:0000256" key="7">
    <source>
        <dbReference type="PIRSR" id="PIRSR000216-1"/>
    </source>
</evidence>
<feature type="binding site" evidence="7">
    <location>
        <position position="93"/>
    </location>
    <ligand>
        <name>[2Fe-2S] cluster</name>
        <dbReference type="ChEBI" id="CHEBI:190135"/>
    </ligand>
</feature>
<dbReference type="PIRSF" id="PIRSF000216">
    <property type="entry name" value="NADH_DH_24kDa"/>
    <property type="match status" value="1"/>
</dbReference>
<evidence type="ECO:0000313" key="8">
    <source>
        <dbReference type="EMBL" id="HGU34438.1"/>
    </source>
</evidence>
<evidence type="ECO:0000256" key="4">
    <source>
        <dbReference type="ARBA" id="ARBA00023004"/>
    </source>
</evidence>
<evidence type="ECO:0000256" key="6">
    <source>
        <dbReference type="ARBA" id="ARBA00034078"/>
    </source>
</evidence>
<evidence type="ECO:0000256" key="5">
    <source>
        <dbReference type="ARBA" id="ARBA00023014"/>
    </source>
</evidence>
<dbReference type="SUPFAM" id="SSF52833">
    <property type="entry name" value="Thioredoxin-like"/>
    <property type="match status" value="1"/>
</dbReference>
<comment type="similarity">
    <text evidence="1">Belongs to the complex I 24 kDa subunit family.</text>
</comment>
<dbReference type="GO" id="GO:0046872">
    <property type="term" value="F:metal ion binding"/>
    <property type="evidence" value="ECO:0007669"/>
    <property type="project" value="UniProtKB-KW"/>
</dbReference>
<dbReference type="InterPro" id="IPR028431">
    <property type="entry name" value="NADP_DH_HndA-like"/>
</dbReference>
<proteinExistence type="inferred from homology"/>
<evidence type="ECO:0000256" key="3">
    <source>
        <dbReference type="ARBA" id="ARBA00022723"/>
    </source>
</evidence>
<organism evidence="8">
    <name type="scientific">Desulfatirhabdium butyrativorans</name>
    <dbReference type="NCBI Taxonomy" id="340467"/>
    <lineage>
        <taxon>Bacteria</taxon>
        <taxon>Pseudomonadati</taxon>
        <taxon>Thermodesulfobacteriota</taxon>
        <taxon>Desulfobacteria</taxon>
        <taxon>Desulfobacterales</taxon>
        <taxon>Desulfatirhabdiaceae</taxon>
        <taxon>Desulfatirhabdium</taxon>
    </lineage>
</organism>
<gene>
    <name evidence="8" type="ORF">ENS29_16565</name>
</gene>
<dbReference type="InterPro" id="IPR041921">
    <property type="entry name" value="NuoE_N"/>
</dbReference>
<dbReference type="InterPro" id="IPR042128">
    <property type="entry name" value="NuoE_dom"/>
</dbReference>
<dbReference type="Gene3D" id="3.40.30.10">
    <property type="entry name" value="Glutaredoxin"/>
    <property type="match status" value="1"/>
</dbReference>
<reference evidence="8" key="1">
    <citation type="journal article" date="2020" name="mSystems">
        <title>Genome- and Community-Level Interaction Insights into Carbon Utilization and Element Cycling Functions of Hydrothermarchaeota in Hydrothermal Sediment.</title>
        <authorList>
            <person name="Zhou Z."/>
            <person name="Liu Y."/>
            <person name="Xu W."/>
            <person name="Pan J."/>
            <person name="Luo Z.H."/>
            <person name="Li M."/>
        </authorList>
    </citation>
    <scope>NUCLEOTIDE SEQUENCE [LARGE SCALE GENOMIC DNA]</scope>
    <source>
        <strain evidence="8">SpSt-477</strain>
    </source>
</reference>
<dbReference type="InterPro" id="IPR002023">
    <property type="entry name" value="NuoE-like"/>
</dbReference>
<dbReference type="Pfam" id="PF01257">
    <property type="entry name" value="2Fe-2S_thioredx"/>
    <property type="match status" value="1"/>
</dbReference>
<feature type="binding site" evidence="7">
    <location>
        <position position="134"/>
    </location>
    <ligand>
        <name>[2Fe-2S] cluster</name>
        <dbReference type="ChEBI" id="CHEBI:190135"/>
    </ligand>
</feature>
<dbReference type="CDD" id="cd03064">
    <property type="entry name" value="TRX_Fd_NuoE"/>
    <property type="match status" value="1"/>
</dbReference>
<keyword evidence="3 7" id="KW-0479">Metal-binding</keyword>
<feature type="binding site" evidence="7">
    <location>
        <position position="98"/>
    </location>
    <ligand>
        <name>[2Fe-2S] cluster</name>
        <dbReference type="ChEBI" id="CHEBI:190135"/>
    </ligand>
</feature>
<dbReference type="AlphaFoldDB" id="A0A7C4W294"/>
<comment type="cofactor">
    <cofactor evidence="7">
        <name>[2Fe-2S] cluster</name>
        <dbReference type="ChEBI" id="CHEBI:190135"/>
    </cofactor>
    <text evidence="7">Binds 1 [2Fe-2S] cluster.</text>
</comment>
<dbReference type="GO" id="GO:0016491">
    <property type="term" value="F:oxidoreductase activity"/>
    <property type="evidence" value="ECO:0007669"/>
    <property type="project" value="InterPro"/>
</dbReference>